<sequence length="381" mass="42558">MALVPAGSIGSDTASGAHTQQLEWDLTQQLEARRELQERLDQQIEEYEKSQRAKEGVDEELAGERASRAEETARYEECERELREELRAVQERLEAEREEVRATLEGKLAAKESELQATKAQLESKLNEKDAELARMKSGLERCAGERDQLESELAQTRAHFTAFQEEAASSQRVAEATISRLGEERSEFKAQLETQLEENKRLEGEKAALTAALEQANASVHTLHADMEKMRQDHLAEVQRMEHERSEERERLCADIAELQDAKQKVEAECAMRIDERDAALRLVEDVTGRLREQEQRTAEVTAQLASVQGELAACTAELNAEQLGRAELQKAHDATKAQLAFEVALSTVDPALLLSSLPCSEEACQASISFGVCGQDRSL</sequence>
<dbReference type="Proteomes" id="UP001190700">
    <property type="component" value="Unassembled WGS sequence"/>
</dbReference>
<dbReference type="EMBL" id="LGRX02022439">
    <property type="protein sequence ID" value="KAK3255616.1"/>
    <property type="molecule type" value="Genomic_DNA"/>
</dbReference>
<evidence type="ECO:0000256" key="1">
    <source>
        <dbReference type="SAM" id="MobiDB-lite"/>
    </source>
</evidence>
<protein>
    <submittedName>
        <fullName evidence="2">Uncharacterized protein</fullName>
    </submittedName>
</protein>
<reference evidence="2 3" key="1">
    <citation type="journal article" date="2015" name="Genome Biol. Evol.">
        <title>Comparative Genomics of a Bacterivorous Green Alga Reveals Evolutionary Causalities and Consequences of Phago-Mixotrophic Mode of Nutrition.</title>
        <authorList>
            <person name="Burns J.A."/>
            <person name="Paasch A."/>
            <person name="Narechania A."/>
            <person name="Kim E."/>
        </authorList>
    </citation>
    <scope>NUCLEOTIDE SEQUENCE [LARGE SCALE GENOMIC DNA]</scope>
    <source>
        <strain evidence="2 3">PLY_AMNH</strain>
    </source>
</reference>
<name>A0AAE0KP49_9CHLO</name>
<accession>A0AAE0KP49</accession>
<gene>
    <name evidence="2" type="ORF">CYMTET_35213</name>
</gene>
<comment type="caution">
    <text evidence="2">The sequence shown here is derived from an EMBL/GenBank/DDBJ whole genome shotgun (WGS) entry which is preliminary data.</text>
</comment>
<feature type="compositionally biased region" description="Polar residues" evidence="1">
    <location>
        <begin position="10"/>
        <end position="22"/>
    </location>
</feature>
<evidence type="ECO:0000313" key="3">
    <source>
        <dbReference type="Proteomes" id="UP001190700"/>
    </source>
</evidence>
<keyword evidence="3" id="KW-1185">Reference proteome</keyword>
<dbReference type="Gene3D" id="1.10.287.1490">
    <property type="match status" value="1"/>
</dbReference>
<feature type="region of interest" description="Disordered" evidence="1">
    <location>
        <begin position="46"/>
        <end position="75"/>
    </location>
</feature>
<proteinExistence type="predicted"/>
<feature type="region of interest" description="Disordered" evidence="1">
    <location>
        <begin position="1"/>
        <end position="22"/>
    </location>
</feature>
<dbReference type="AlphaFoldDB" id="A0AAE0KP49"/>
<organism evidence="2 3">
    <name type="scientific">Cymbomonas tetramitiformis</name>
    <dbReference type="NCBI Taxonomy" id="36881"/>
    <lineage>
        <taxon>Eukaryota</taxon>
        <taxon>Viridiplantae</taxon>
        <taxon>Chlorophyta</taxon>
        <taxon>Pyramimonadophyceae</taxon>
        <taxon>Pyramimonadales</taxon>
        <taxon>Pyramimonadaceae</taxon>
        <taxon>Cymbomonas</taxon>
    </lineage>
</organism>
<evidence type="ECO:0000313" key="2">
    <source>
        <dbReference type="EMBL" id="KAK3255616.1"/>
    </source>
</evidence>